<feature type="domain" description="GED" evidence="1">
    <location>
        <begin position="616"/>
        <end position="703"/>
    </location>
</feature>
<name>A0A0M9EMQ7_FUSLA</name>
<dbReference type="GO" id="GO:0005874">
    <property type="term" value="C:microtubule"/>
    <property type="evidence" value="ECO:0007669"/>
    <property type="project" value="TreeGrafter"/>
</dbReference>
<dbReference type="GO" id="GO:0048312">
    <property type="term" value="P:intracellular distribution of mitochondria"/>
    <property type="evidence" value="ECO:0007669"/>
    <property type="project" value="TreeGrafter"/>
</dbReference>
<dbReference type="SUPFAM" id="SSF52540">
    <property type="entry name" value="P-loop containing nucleoside triphosphate hydrolases"/>
    <property type="match status" value="1"/>
</dbReference>
<dbReference type="InterPro" id="IPR022812">
    <property type="entry name" value="Dynamin"/>
</dbReference>
<evidence type="ECO:0000313" key="3">
    <source>
        <dbReference type="EMBL" id="KPA35826.1"/>
    </source>
</evidence>
<dbReference type="Pfam" id="PF00350">
    <property type="entry name" value="Dynamin_N"/>
    <property type="match status" value="1"/>
</dbReference>
<dbReference type="PANTHER" id="PTHR11566">
    <property type="entry name" value="DYNAMIN"/>
    <property type="match status" value="1"/>
</dbReference>
<dbReference type="EMBL" id="JXCE01000879">
    <property type="protein sequence ID" value="KPA35826.1"/>
    <property type="molecule type" value="Genomic_DNA"/>
</dbReference>
<dbReference type="PROSITE" id="PS51388">
    <property type="entry name" value="GED"/>
    <property type="match status" value="1"/>
</dbReference>
<accession>A0A0M9EMQ7</accession>
<dbReference type="GO" id="GO:0016559">
    <property type="term" value="P:peroxisome fission"/>
    <property type="evidence" value="ECO:0007669"/>
    <property type="project" value="TreeGrafter"/>
</dbReference>
<dbReference type="GO" id="GO:0008017">
    <property type="term" value="F:microtubule binding"/>
    <property type="evidence" value="ECO:0007669"/>
    <property type="project" value="TreeGrafter"/>
</dbReference>
<organism evidence="3 4">
    <name type="scientific">Fusarium langsethiae</name>
    <dbReference type="NCBI Taxonomy" id="179993"/>
    <lineage>
        <taxon>Eukaryota</taxon>
        <taxon>Fungi</taxon>
        <taxon>Dikarya</taxon>
        <taxon>Ascomycota</taxon>
        <taxon>Pezizomycotina</taxon>
        <taxon>Sordariomycetes</taxon>
        <taxon>Hypocreomycetidae</taxon>
        <taxon>Hypocreales</taxon>
        <taxon>Nectriaceae</taxon>
        <taxon>Fusarium</taxon>
    </lineage>
</organism>
<dbReference type="InterPro" id="IPR001401">
    <property type="entry name" value="Dynamin_GTPase"/>
</dbReference>
<evidence type="ECO:0000259" key="2">
    <source>
        <dbReference type="PROSITE" id="PS51718"/>
    </source>
</evidence>
<evidence type="ECO:0000313" key="4">
    <source>
        <dbReference type="Proteomes" id="UP000037904"/>
    </source>
</evidence>
<dbReference type="Gene3D" id="1.20.120.1240">
    <property type="entry name" value="Dynamin, middle domain"/>
    <property type="match status" value="1"/>
</dbReference>
<dbReference type="InterPro" id="IPR045063">
    <property type="entry name" value="Dynamin_N"/>
</dbReference>
<gene>
    <name evidence="3" type="ORF">FLAG1_11451</name>
</gene>
<keyword evidence="4" id="KW-1185">Reference proteome</keyword>
<dbReference type="InterPro" id="IPR027417">
    <property type="entry name" value="P-loop_NTPase"/>
</dbReference>
<dbReference type="GO" id="GO:0000266">
    <property type="term" value="P:mitochondrial fission"/>
    <property type="evidence" value="ECO:0007669"/>
    <property type="project" value="TreeGrafter"/>
</dbReference>
<dbReference type="AlphaFoldDB" id="A0A0M9EMQ7"/>
<reference evidence="3 4" key="1">
    <citation type="submission" date="2015-04" db="EMBL/GenBank/DDBJ databases">
        <title>The draft genome sequence of Fusarium langsethiae, a T-2/HT-2 mycotoxin producer.</title>
        <authorList>
            <person name="Lysoe E."/>
            <person name="Divon H.H."/>
            <person name="Terzi V."/>
            <person name="Orru L."/>
            <person name="Lamontanara A."/>
            <person name="Kolseth A.-K."/>
            <person name="Frandsen R.J."/>
            <person name="Nielsen K."/>
            <person name="Thrane U."/>
        </authorList>
    </citation>
    <scope>NUCLEOTIDE SEQUENCE [LARGE SCALE GENOMIC DNA]</scope>
    <source>
        <strain evidence="3 4">Fl201059</strain>
    </source>
</reference>
<feature type="domain" description="Dynamin-type G" evidence="2">
    <location>
        <begin position="26"/>
        <end position="318"/>
    </location>
</feature>
<sequence length="703" mass="79948">MSQSMLTSPDRLRKIDQLRERNIATYLALPQLVAVGDQSSGKSSLLENLTGIPFPRGQELCTRYATQITHRRDVANRITISIIPGPTASLEHKEKLQSFTREVETTDQLHAEFPDILNKVNTLMDIKTPRNPGGTRTFSEDVLKIERCGPEEDYLTVIDVPGIFRITTQGVTTDQDRLLVERMVKNYIRDNRTVILAVLPCNVDIATQEILAFAEKADPTGERTLGILTKPDLLKERSAKSVVCDLVLGKRRPLTLGYYVVRSRGGDEEDSNGDIDLLHGEDMFKEEPWTSLPGNKIADKAFPKLRSETRRKLNEKQEELMSLGPPRQTERQQQQFLVDVASKFQSIVRASLDADYSTHESFADGDLRLITKVVNTSEDFASDFEACAHTYSFEGEPPKSLQTMPSPPLFSDGEYDDQDEEAKISKKSCNIFDLNLYPDLEGLLSQGCTSHQPAEGIMPWITQIHLRSRGAELGTFGPHILSSAFQEQSIYWKKMARQYLSKVIFCVHKFILRALENVCSDTRVLEELTSGLMAELLTKYDSSMNQAIHLVDIERHKKPYTLNHYFNENLQNARNRRTLKALKEKVWKENETKRNVVDVNDIPSLIQNRSNMEHTTEEIHDILQAYYKVARKRFVDNVYHQAVDHCLLSGPSNPLGLFCEQWVLDLSDERLRSIAGETRVIQERRQNLQTALQDLAQALEILG</sequence>
<dbReference type="GO" id="GO:0003924">
    <property type="term" value="F:GTPase activity"/>
    <property type="evidence" value="ECO:0007669"/>
    <property type="project" value="InterPro"/>
</dbReference>
<dbReference type="PROSITE" id="PS51718">
    <property type="entry name" value="G_DYNAMIN_2"/>
    <property type="match status" value="1"/>
</dbReference>
<evidence type="ECO:0000259" key="1">
    <source>
        <dbReference type="PROSITE" id="PS51388"/>
    </source>
</evidence>
<dbReference type="PRINTS" id="PR00195">
    <property type="entry name" value="DYNAMIN"/>
</dbReference>
<dbReference type="Proteomes" id="UP000037904">
    <property type="component" value="Unassembled WGS sequence"/>
</dbReference>
<dbReference type="GO" id="GO:0006897">
    <property type="term" value="P:endocytosis"/>
    <property type="evidence" value="ECO:0007669"/>
    <property type="project" value="TreeGrafter"/>
</dbReference>
<dbReference type="SMART" id="SM00053">
    <property type="entry name" value="DYNc"/>
    <property type="match status" value="1"/>
</dbReference>
<dbReference type="GO" id="GO:0005525">
    <property type="term" value="F:GTP binding"/>
    <property type="evidence" value="ECO:0007669"/>
    <property type="project" value="InterPro"/>
</dbReference>
<proteinExistence type="predicted"/>
<dbReference type="Gene3D" id="3.40.50.300">
    <property type="entry name" value="P-loop containing nucleotide triphosphate hydrolases"/>
    <property type="match status" value="1"/>
</dbReference>
<dbReference type="InterPro" id="IPR030381">
    <property type="entry name" value="G_DYNAMIN_dom"/>
</dbReference>
<dbReference type="PANTHER" id="PTHR11566:SF215">
    <property type="entry name" value="DYNAMIN GTPASE"/>
    <property type="match status" value="1"/>
</dbReference>
<protein>
    <submittedName>
        <fullName evidence="3">Dynamin family protein</fullName>
    </submittedName>
</protein>
<dbReference type="InterPro" id="IPR020850">
    <property type="entry name" value="GED_dom"/>
</dbReference>
<dbReference type="GO" id="GO:0005739">
    <property type="term" value="C:mitochondrion"/>
    <property type="evidence" value="ECO:0007669"/>
    <property type="project" value="TreeGrafter"/>
</dbReference>
<comment type="caution">
    <text evidence="3">The sequence shown here is derived from an EMBL/GenBank/DDBJ whole genome shotgun (WGS) entry which is preliminary data.</text>
</comment>
<dbReference type="GO" id="GO:0016020">
    <property type="term" value="C:membrane"/>
    <property type="evidence" value="ECO:0007669"/>
    <property type="project" value="TreeGrafter"/>
</dbReference>
<dbReference type="CDD" id="cd08771">
    <property type="entry name" value="DLP_1"/>
    <property type="match status" value="1"/>
</dbReference>